<proteinExistence type="inferred from homology"/>
<dbReference type="HAMAP" id="MF_00800">
    <property type="entry name" value="UPF0340"/>
    <property type="match status" value="1"/>
</dbReference>
<evidence type="ECO:0000313" key="3">
    <source>
        <dbReference type="Proteomes" id="UP001597520"/>
    </source>
</evidence>
<evidence type="ECO:0000256" key="1">
    <source>
        <dbReference type="HAMAP-Rule" id="MF_00800"/>
    </source>
</evidence>
<dbReference type="EMBL" id="JBHUML010000006">
    <property type="protein sequence ID" value="MFD2707060.1"/>
    <property type="molecule type" value="Genomic_DNA"/>
</dbReference>
<comment type="caution">
    <text evidence="2">The sequence shown here is derived from an EMBL/GenBank/DDBJ whole genome shotgun (WGS) entry which is preliminary data.</text>
</comment>
<accession>A0ABW5T862</accession>
<comment type="similarity">
    <text evidence="1">Belongs to the UPF0340 family.</text>
</comment>
<dbReference type="PIRSF" id="PIRSF007510">
    <property type="entry name" value="UCP007510"/>
    <property type="match status" value="1"/>
</dbReference>
<dbReference type="InterPro" id="IPR006340">
    <property type="entry name" value="DUF436"/>
</dbReference>
<keyword evidence="3" id="KW-1185">Reference proteome</keyword>
<organism evidence="2 3">
    <name type="scientific">Salibacterium lacus</name>
    <dbReference type="NCBI Taxonomy" id="1898109"/>
    <lineage>
        <taxon>Bacteria</taxon>
        <taxon>Bacillati</taxon>
        <taxon>Bacillota</taxon>
        <taxon>Bacilli</taxon>
        <taxon>Bacillales</taxon>
        <taxon>Bacillaceae</taxon>
    </lineage>
</organism>
<sequence>MNHDIKEWQTSLQACLDALRERISLDENRLLVIGASTSEVTGGRIGTAGSEEAAKALYEVLDFFQQDTGMHMAFQGCEHINRALVMERAAAARFGGEEVAVVPHRRAGGAMASQAYVSLTDPVLVEHIRADAGIDIGDTLIGMHLKHVAVPVRGGTNSIGNAHVTMAVTRPKLIGGARARYPESE</sequence>
<reference evidence="3" key="1">
    <citation type="journal article" date="2019" name="Int. J. Syst. Evol. Microbiol.">
        <title>The Global Catalogue of Microorganisms (GCM) 10K type strain sequencing project: providing services to taxonomists for standard genome sequencing and annotation.</title>
        <authorList>
            <consortium name="The Broad Institute Genomics Platform"/>
            <consortium name="The Broad Institute Genome Sequencing Center for Infectious Disease"/>
            <person name="Wu L."/>
            <person name="Ma J."/>
        </authorList>
    </citation>
    <scope>NUCLEOTIDE SEQUENCE [LARGE SCALE GENOMIC DNA]</scope>
    <source>
        <strain evidence="3">KCTC 33792</strain>
    </source>
</reference>
<dbReference type="InterPro" id="IPR028345">
    <property type="entry name" value="Antibiotic_NAT-like"/>
</dbReference>
<dbReference type="RefSeq" id="WP_380714382.1">
    <property type="nucleotide sequence ID" value="NZ_JBHUML010000006.1"/>
</dbReference>
<dbReference type="Gene3D" id="3.40.50.10360">
    <property type="entry name" value="Hypothetical protein TT1679"/>
    <property type="match status" value="1"/>
</dbReference>
<gene>
    <name evidence="2" type="ORF">ACFSUB_16515</name>
</gene>
<dbReference type="SUPFAM" id="SSF110710">
    <property type="entry name" value="TTHA0583/YokD-like"/>
    <property type="match status" value="1"/>
</dbReference>
<evidence type="ECO:0000313" key="2">
    <source>
        <dbReference type="EMBL" id="MFD2707060.1"/>
    </source>
</evidence>
<dbReference type="Proteomes" id="UP001597520">
    <property type="component" value="Unassembled WGS sequence"/>
</dbReference>
<name>A0ABW5T862_9BACI</name>
<dbReference type="Pfam" id="PF04260">
    <property type="entry name" value="DUF436"/>
    <property type="match status" value="1"/>
</dbReference>
<dbReference type="NCBIfam" id="TIGR01440">
    <property type="entry name" value="TIGR01440 family protein"/>
    <property type="match status" value="1"/>
</dbReference>
<protein>
    <recommendedName>
        <fullName evidence="1">UPF0340 protein ACFSUB_16515</fullName>
    </recommendedName>
</protein>